<organism evidence="1 2">
    <name type="scientific">Trichinella murrelli</name>
    <dbReference type="NCBI Taxonomy" id="144512"/>
    <lineage>
        <taxon>Eukaryota</taxon>
        <taxon>Metazoa</taxon>
        <taxon>Ecdysozoa</taxon>
        <taxon>Nematoda</taxon>
        <taxon>Enoplea</taxon>
        <taxon>Dorylaimia</taxon>
        <taxon>Trichinellida</taxon>
        <taxon>Trichinellidae</taxon>
        <taxon>Trichinella</taxon>
    </lineage>
</organism>
<reference evidence="1 2" key="1">
    <citation type="submission" date="2015-01" db="EMBL/GenBank/DDBJ databases">
        <title>Evolution of Trichinella species and genotypes.</title>
        <authorList>
            <person name="Korhonen P.K."/>
            <person name="Edoardo P."/>
            <person name="Giuseppe L.R."/>
            <person name="Gasser R.B."/>
        </authorList>
    </citation>
    <scope>NUCLEOTIDE SEQUENCE [LARGE SCALE GENOMIC DNA]</scope>
    <source>
        <strain evidence="1">ISS417</strain>
    </source>
</reference>
<protein>
    <submittedName>
        <fullName evidence="1">Uncharacterized protein</fullName>
    </submittedName>
</protein>
<evidence type="ECO:0000313" key="1">
    <source>
        <dbReference type="EMBL" id="KRX36906.1"/>
    </source>
</evidence>
<keyword evidence="2" id="KW-1185">Reference proteome</keyword>
<dbReference type="AlphaFoldDB" id="A0A0V0TD25"/>
<accession>A0A0V0TD25</accession>
<dbReference type="Proteomes" id="UP000055048">
    <property type="component" value="Unassembled WGS sequence"/>
</dbReference>
<sequence>MRAELDSSVDIDQMLLCERNLQILKRTRDACIVELAYWKINDTIKLVICAIRIFIIKEVKNIAYHVPSFRKKLKEIKHSLDTASALVRKLNSRCSLESETESDLGDCQVAQTMGERNSTSFNSTEFCAISTPAKFVISA</sequence>
<name>A0A0V0TD25_9BILA</name>
<dbReference type="EMBL" id="JYDJ01000337">
    <property type="protein sequence ID" value="KRX36906.1"/>
    <property type="molecule type" value="Genomic_DNA"/>
</dbReference>
<evidence type="ECO:0000313" key="2">
    <source>
        <dbReference type="Proteomes" id="UP000055048"/>
    </source>
</evidence>
<gene>
    <name evidence="1" type="ORF">T05_1576</name>
</gene>
<comment type="caution">
    <text evidence="1">The sequence shown here is derived from an EMBL/GenBank/DDBJ whole genome shotgun (WGS) entry which is preliminary data.</text>
</comment>
<feature type="non-terminal residue" evidence="1">
    <location>
        <position position="139"/>
    </location>
</feature>
<proteinExistence type="predicted"/>